<reference evidence="1" key="1">
    <citation type="submission" date="2013-07" db="EMBL/GenBank/DDBJ databases">
        <authorList>
            <person name="Geib S."/>
        </authorList>
    </citation>
    <scope>NUCLEOTIDE SEQUENCE</scope>
</reference>
<evidence type="ECO:0000313" key="1">
    <source>
        <dbReference type="EMBL" id="JAB95946.1"/>
    </source>
</evidence>
<organism evidence="1">
    <name type="scientific">Ceratitis capitata</name>
    <name type="common">Mediterranean fruit fly</name>
    <name type="synonym">Tephritis capitata</name>
    <dbReference type="NCBI Taxonomy" id="7213"/>
    <lineage>
        <taxon>Eukaryota</taxon>
        <taxon>Metazoa</taxon>
        <taxon>Ecdysozoa</taxon>
        <taxon>Arthropoda</taxon>
        <taxon>Hexapoda</taxon>
        <taxon>Insecta</taxon>
        <taxon>Pterygota</taxon>
        <taxon>Neoptera</taxon>
        <taxon>Endopterygota</taxon>
        <taxon>Diptera</taxon>
        <taxon>Brachycera</taxon>
        <taxon>Muscomorpha</taxon>
        <taxon>Tephritoidea</taxon>
        <taxon>Tephritidae</taxon>
        <taxon>Ceratitis</taxon>
        <taxon>Ceratitis</taxon>
    </lineage>
</organism>
<dbReference type="AlphaFoldDB" id="W8BRS2"/>
<proteinExistence type="evidence at transcript level"/>
<dbReference type="EMBL" id="GAMC01010609">
    <property type="protein sequence ID" value="JAB95946.1"/>
    <property type="molecule type" value="mRNA"/>
</dbReference>
<accession>W8BRS2</accession>
<sequence>MLAFTFIHMPQHKRPFDMTRCICVYVLNKCVASAVATSVAVRGKSIHLLITLLKAYIYHKTVADSMQISSTNLLHCICMRMHTSTCNKLPTLCSYKSFASLAFGVAK</sequence>
<reference evidence="1" key="2">
    <citation type="journal article" date="2014" name="BMC Genomics">
        <title>A genomic perspective to assessing quality of mass-reared SIT flies used in Mediterranean fruit fly (Ceratitis capitata) eradication in California.</title>
        <authorList>
            <person name="Calla B."/>
            <person name="Hall B."/>
            <person name="Hou S."/>
            <person name="Geib S.M."/>
        </authorList>
    </citation>
    <scope>NUCLEOTIDE SEQUENCE</scope>
</reference>
<name>W8BRS2_CERCA</name>
<protein>
    <submittedName>
        <fullName evidence="1">Uncharacterized protein</fullName>
    </submittedName>
</protein>